<evidence type="ECO:0000313" key="1">
    <source>
        <dbReference type="EMBL" id="KAI4354975.1"/>
    </source>
</evidence>
<comment type="caution">
    <text evidence="1">The sequence shown here is derived from an EMBL/GenBank/DDBJ whole genome shotgun (WGS) entry which is preliminary data.</text>
</comment>
<name>A0ACB9Q304_BAUVA</name>
<protein>
    <submittedName>
        <fullName evidence="1">Uncharacterized protein</fullName>
    </submittedName>
</protein>
<proteinExistence type="predicted"/>
<dbReference type="Proteomes" id="UP000828941">
    <property type="component" value="Chromosome 2"/>
</dbReference>
<keyword evidence="2" id="KW-1185">Reference proteome</keyword>
<organism evidence="1 2">
    <name type="scientific">Bauhinia variegata</name>
    <name type="common">Purple orchid tree</name>
    <name type="synonym">Phanera variegata</name>
    <dbReference type="NCBI Taxonomy" id="167791"/>
    <lineage>
        <taxon>Eukaryota</taxon>
        <taxon>Viridiplantae</taxon>
        <taxon>Streptophyta</taxon>
        <taxon>Embryophyta</taxon>
        <taxon>Tracheophyta</taxon>
        <taxon>Spermatophyta</taxon>
        <taxon>Magnoliopsida</taxon>
        <taxon>eudicotyledons</taxon>
        <taxon>Gunneridae</taxon>
        <taxon>Pentapetalae</taxon>
        <taxon>rosids</taxon>
        <taxon>fabids</taxon>
        <taxon>Fabales</taxon>
        <taxon>Fabaceae</taxon>
        <taxon>Cercidoideae</taxon>
        <taxon>Cercideae</taxon>
        <taxon>Bauhiniinae</taxon>
        <taxon>Bauhinia</taxon>
    </lineage>
</organism>
<accession>A0ACB9Q304</accession>
<sequence length="760" mass="87361">MDLISELPNDILHMILLENHLTRKDIARTCVLSKTWRAINYSSPFLSFDERDFLPKPKHPITKLRATDDNILSGDFNFGMVGNGYTIMHPRRQNLLLQQEDPSKKQLCHDLFINYIETRISSLLHHESSLPIHQYHLTIVNFNHGRDSSSIDLWLKHAFERRVSNLILTVFTTLFEEQKEVLYSLPSWLLVSQTLTKLKLANCKLDDAAGNIKLPLLRCIYLTNLDLEDNFSKCLIFGCPLLEVMFLSYCTKLTILEVTSLPRLVNVYIRSCPSLKSLNIQSSKLQYFQYHGCGSGKSSILLSTSDVLKHLVLSTVRVVGTWLHKQIVKCETLILIKASGFEDTKLSSQKLRCLTIRRCNVKKVVEVDCPNLHSLGYFQNSSPFHYVNPSELRRIIFEFSLDHYQQHISLSDKLKEYCENHVIEKFIKQLIIYSEDHEDVIILDGLIYKSKFTVAVLGEVKTLMPKAKLTISSLDVEDLVDHFFTNYMYIPVQAFNIVSTRKSNSNFPQEKHLPCQTLFSLWKKLPSTADPTHFLQICSSLRHAHQHLINFLSKIELPTPPPPVENSFSSATGAVRDDNGNDPMQIGDDEEVEVEENSMRTTVEKVQEKNRDCFIRNKRPKRPLSPSAVAATVEEQRLSDDGFVEKATDFDPHAMKLQTLDMVYHYGFNFSSCSKLHRMECDSLPLVQRLQKLEDDNGGLGLAWNKVKKLLHNEWVVRIQRTRRTGNLFADWQANFSLEQDKENDSMLMALSTRGGFFCI</sequence>
<dbReference type="EMBL" id="CM039427">
    <property type="protein sequence ID" value="KAI4354975.1"/>
    <property type="molecule type" value="Genomic_DNA"/>
</dbReference>
<reference evidence="1 2" key="1">
    <citation type="journal article" date="2022" name="DNA Res.">
        <title>Chromosomal-level genome assembly of the orchid tree Bauhinia variegata (Leguminosae; Cercidoideae) supports the allotetraploid origin hypothesis of Bauhinia.</title>
        <authorList>
            <person name="Zhong Y."/>
            <person name="Chen Y."/>
            <person name="Zheng D."/>
            <person name="Pang J."/>
            <person name="Liu Y."/>
            <person name="Luo S."/>
            <person name="Meng S."/>
            <person name="Qian L."/>
            <person name="Wei D."/>
            <person name="Dai S."/>
            <person name="Zhou R."/>
        </authorList>
    </citation>
    <scope>NUCLEOTIDE SEQUENCE [LARGE SCALE GENOMIC DNA]</scope>
    <source>
        <strain evidence="1">BV-YZ2020</strain>
    </source>
</reference>
<gene>
    <name evidence="1" type="ORF">L6164_003795</name>
</gene>
<evidence type="ECO:0000313" key="2">
    <source>
        <dbReference type="Proteomes" id="UP000828941"/>
    </source>
</evidence>